<feature type="compositionally biased region" description="Low complexity" evidence="5">
    <location>
        <begin position="1256"/>
        <end position="1294"/>
    </location>
</feature>
<feature type="compositionally biased region" description="Polar residues" evidence="5">
    <location>
        <begin position="50"/>
        <end position="70"/>
    </location>
</feature>
<feature type="coiled-coil region" evidence="4">
    <location>
        <begin position="841"/>
        <end position="1026"/>
    </location>
</feature>
<dbReference type="RefSeq" id="XP_031153874.1">
    <property type="nucleotide sequence ID" value="XM_031298014.2"/>
</dbReference>
<organism evidence="6 7">
    <name type="scientific">Sander lucioperca</name>
    <name type="common">Pike-perch</name>
    <name type="synonym">Perca lucioperca</name>
    <dbReference type="NCBI Taxonomy" id="283035"/>
    <lineage>
        <taxon>Eukaryota</taxon>
        <taxon>Metazoa</taxon>
        <taxon>Chordata</taxon>
        <taxon>Craniata</taxon>
        <taxon>Vertebrata</taxon>
        <taxon>Euteleostomi</taxon>
        <taxon>Actinopterygii</taxon>
        <taxon>Neopterygii</taxon>
        <taxon>Teleostei</taxon>
        <taxon>Neoteleostei</taxon>
        <taxon>Acanthomorphata</taxon>
        <taxon>Eupercaria</taxon>
        <taxon>Perciformes</taxon>
        <taxon>Percoidei</taxon>
        <taxon>Percidae</taxon>
        <taxon>Luciopercinae</taxon>
        <taxon>Sander</taxon>
    </lineage>
</organism>
<protein>
    <submittedName>
        <fullName evidence="6">Coiled-coil domain containing 18</fullName>
    </submittedName>
</protein>
<dbReference type="GeneTree" id="ENSGT00940000153190"/>
<dbReference type="Gene3D" id="1.10.287.1490">
    <property type="match status" value="1"/>
</dbReference>
<gene>
    <name evidence="6" type="primary">ccdc18</name>
</gene>
<feature type="coiled-coil region" evidence="4">
    <location>
        <begin position="577"/>
        <end position="625"/>
    </location>
</feature>
<feature type="compositionally biased region" description="Polar residues" evidence="5">
    <location>
        <begin position="90"/>
        <end position="100"/>
    </location>
</feature>
<dbReference type="CTD" id="343099"/>
<dbReference type="Ensembl" id="ENSSLUT00000022519.1">
    <property type="protein sequence ID" value="ENSSLUP00000021796.1"/>
    <property type="gene ID" value="ENSSLUG00000010061.1"/>
</dbReference>
<evidence type="ECO:0000256" key="1">
    <source>
        <dbReference type="ARBA" id="ARBA00004496"/>
    </source>
</evidence>
<name>A0A8C9Y8K8_SANLU</name>
<keyword evidence="3 4" id="KW-0175">Coiled coil</keyword>
<feature type="coiled-coil region" evidence="4">
    <location>
        <begin position="1052"/>
        <end position="1213"/>
    </location>
</feature>
<dbReference type="PANTHER" id="PTHR18875">
    <property type="entry name" value="SARCOMA ANTIGEN NY-SAR-24/CYTOSKELETAL PROTEIN SOJO"/>
    <property type="match status" value="1"/>
</dbReference>
<evidence type="ECO:0000256" key="2">
    <source>
        <dbReference type="ARBA" id="ARBA00022490"/>
    </source>
</evidence>
<accession>A0A8C9Y8K8</accession>
<feature type="coiled-coil region" evidence="4">
    <location>
        <begin position="436"/>
        <end position="519"/>
    </location>
</feature>
<keyword evidence="7" id="KW-1185">Reference proteome</keyword>
<feature type="coiled-coil region" evidence="4">
    <location>
        <begin position="316"/>
        <end position="388"/>
    </location>
</feature>
<feature type="region of interest" description="Disordered" evidence="5">
    <location>
        <begin position="1251"/>
        <end position="1304"/>
    </location>
</feature>
<feature type="compositionally biased region" description="Basic and acidic residues" evidence="5">
    <location>
        <begin position="37"/>
        <end position="49"/>
    </location>
</feature>
<reference evidence="6" key="1">
    <citation type="submission" date="2025-08" db="UniProtKB">
        <authorList>
            <consortium name="Ensembl"/>
        </authorList>
    </citation>
    <scope>IDENTIFICATION</scope>
</reference>
<evidence type="ECO:0000256" key="3">
    <source>
        <dbReference type="ARBA" id="ARBA00023054"/>
    </source>
</evidence>
<dbReference type="PANTHER" id="PTHR18875:SF8">
    <property type="entry name" value="COILED-COIL DOMAIN-CONTAINING PROTEIN 18"/>
    <property type="match status" value="1"/>
</dbReference>
<dbReference type="GeneID" id="116048786"/>
<evidence type="ECO:0000313" key="6">
    <source>
        <dbReference type="Ensembl" id="ENSSLUP00000021796.1"/>
    </source>
</evidence>
<feature type="compositionally biased region" description="Basic and acidic residues" evidence="5">
    <location>
        <begin position="764"/>
        <end position="780"/>
    </location>
</feature>
<feature type="region of interest" description="Disordered" evidence="5">
    <location>
        <begin position="28"/>
        <end position="107"/>
    </location>
</feature>
<feature type="coiled-coil region" evidence="4">
    <location>
        <begin position="165"/>
        <end position="287"/>
    </location>
</feature>
<feature type="region of interest" description="Disordered" evidence="5">
    <location>
        <begin position="759"/>
        <end position="783"/>
    </location>
</feature>
<evidence type="ECO:0000256" key="4">
    <source>
        <dbReference type="SAM" id="Coils"/>
    </source>
</evidence>
<feature type="coiled-coil region" evidence="4">
    <location>
        <begin position="658"/>
        <end position="696"/>
    </location>
</feature>
<evidence type="ECO:0000256" key="5">
    <source>
        <dbReference type="SAM" id="MobiDB-lite"/>
    </source>
</evidence>
<comment type="subcellular location">
    <subcellularLocation>
        <location evidence="1">Cytoplasm</location>
    </subcellularLocation>
</comment>
<sequence>MFENERSLTEDVVSLRNLLRLTELSLQSVGQKLSQSEGHDDSSENEQKSPDSLTLQDLQTPDVPPSQSGCVCQERPLSGTAERRAVAGSLSPSSTNSRSGSFKARSVEMESFSKRKKGGCVRQENARLTAQDEQLISDLDAMQYELATSKSQFCHRGPRVGVNSVAVKSEHIRQLQAELETQAEELKAAELRAECSQEAAAHRDILVATLTEELSMLREELDNKTALGKRAEQQRNQALQNAEKLKEAFKDYKATISIKLKRVMESESKLKESLIECDREKEELEMKCTVLERGKVEQSQTISQLKEEGRQAKSAAAGLQVQLEEAGEKALHLERQLMERGAEFRELASLRKELESLQTVTQSQEQRAAQSHREAQQSQAELASLEAILALLHLREGAVGTLCVRPCMLPPVDYSGTAHLLKLKPGEGYQQLLRVLQSVETERAKQNSLVERLQERLSRTQEEISSLQSSMAQRASHYQSLHTELLDKVSQATDTEKELKRKSARAASLEKQLQEKTSAYTQAALTNTELEKQLLEKTSTLQHYQSLMTKKQREYQQSLEKCKTSQSQEFTAQQHRIKMLQLSLEEAQSRVLQMEQELSSLRRERDEAQEAALLLQSSVDQLTQQRQVEVRHSEEFLQSYKAQAAQSATKVCELQSSLSACREELNCYLQQMEEVKKNYESELQNNKAKVSSLQEKLHGLSLVCQSSSEQNLQLQLSLQQQQTMLTESSAHISELEESQSQLQKQVSSLEQQLERARASLQGEVRNREQDAQEKDKDLQEMKQQNAQLSESVSHLTSEMTKCRGELVSKDSELQRLRRDVNTKISQFSRMEESLQHMASQLSSKSDMVNDLEEKLHRCEADRLNGVQRVQVLEGQLQAAQVELAETLEQLRKLRDILQRTQSTADERQASVEKLTVQLSETQRELEERTHEVLDMDNALKERQGELQQRAQLLGQLEVAIREHKQEMQRKVESLQQSLEARERELTERNMKELSQQQKLHTLLQEVEETQRQCEALTGELDATKLQTKDKEVRLCGVEKDLALKEARWLQLEAGLQSMVTSLEQELELEREQHSKELESLQQSRGQLLKVSEQISSTMLSSQEQLAAKLQQSQNQLQEAKTQLEQTRTELDRTRNQACHLQTQRDQFQTQLLQSKTQLEQTRVLYEQARAQNSRLHAQQEQLNTQLNQARVHAAQLQTQLQASNESMETSKESLLIKESEVTRLHARISSLERAAERQHLYSHTLSLPALHTLTHPPESSSSAHSPSSSPQKLRATLPSSQHSHSTHLPSPTHTRTCSSPPAHTYLQPDSLQTCDWLQSSSIDTSLDVPPSLKATLKEALSKHAWESSSPSVSSFPSVDHSWQGLSAMEATATSDLSFNPLTYLADRQEDRSLNMDATSMQEGDEEQASGSRRESVCTLVGQEEEGADMSSLTGMLRFVNQTLAMQEDPSLWSSTGLSQSGRSLAPQTDVKET</sequence>
<feature type="region of interest" description="Disordered" evidence="5">
    <location>
        <begin position="1450"/>
        <end position="1473"/>
    </location>
</feature>
<dbReference type="GO" id="GO:0005737">
    <property type="term" value="C:cytoplasm"/>
    <property type="evidence" value="ECO:0007669"/>
    <property type="project" value="UniProtKB-SubCell"/>
</dbReference>
<feature type="compositionally biased region" description="Polar residues" evidence="5">
    <location>
        <begin position="1451"/>
        <end position="1466"/>
    </location>
</feature>
<dbReference type="Proteomes" id="UP000694568">
    <property type="component" value="Unplaced"/>
</dbReference>
<reference evidence="6" key="2">
    <citation type="submission" date="2025-09" db="UniProtKB">
        <authorList>
            <consortium name="Ensembl"/>
        </authorList>
    </citation>
    <scope>IDENTIFICATION</scope>
</reference>
<evidence type="ECO:0000313" key="7">
    <source>
        <dbReference type="Proteomes" id="UP000694568"/>
    </source>
</evidence>
<feature type="compositionally biased region" description="Polar residues" evidence="5">
    <location>
        <begin position="1295"/>
        <end position="1304"/>
    </location>
</feature>
<proteinExistence type="predicted"/>
<keyword evidence="2" id="KW-0963">Cytoplasm</keyword>